<gene>
    <name evidence="2" type="ORF">RI129_008236</name>
</gene>
<dbReference type="GO" id="GO:0031931">
    <property type="term" value="C:TORC1 complex"/>
    <property type="evidence" value="ECO:0007669"/>
    <property type="project" value="TreeGrafter"/>
</dbReference>
<feature type="compositionally biased region" description="Basic and acidic residues" evidence="1">
    <location>
        <begin position="53"/>
        <end position="79"/>
    </location>
</feature>
<evidence type="ECO:0000313" key="2">
    <source>
        <dbReference type="EMBL" id="KAK5642069.1"/>
    </source>
</evidence>
<dbReference type="EMBL" id="JAVRBK010000006">
    <property type="protein sequence ID" value="KAK5642069.1"/>
    <property type="molecule type" value="Genomic_DNA"/>
</dbReference>
<dbReference type="GO" id="GO:0000184">
    <property type="term" value="P:nuclear-transcribed mRNA catabolic process, nonsense-mediated decay"/>
    <property type="evidence" value="ECO:0007669"/>
    <property type="project" value="InterPro"/>
</dbReference>
<dbReference type="InterPro" id="IPR016024">
    <property type="entry name" value="ARM-type_fold"/>
</dbReference>
<dbReference type="SMART" id="SM01345">
    <property type="entry name" value="Rapamycin_bind"/>
    <property type="match status" value="1"/>
</dbReference>
<accession>A0AAN7V9J1</accession>
<dbReference type="SUPFAM" id="SSF48371">
    <property type="entry name" value="ARM repeat"/>
    <property type="match status" value="1"/>
</dbReference>
<evidence type="ECO:0000256" key="1">
    <source>
        <dbReference type="SAM" id="MobiDB-lite"/>
    </source>
</evidence>
<dbReference type="InterPro" id="IPR031559">
    <property type="entry name" value="SMG1"/>
</dbReference>
<dbReference type="InterPro" id="IPR050517">
    <property type="entry name" value="DDR_Repair_Kinase"/>
</dbReference>
<dbReference type="GO" id="GO:0005737">
    <property type="term" value="C:cytoplasm"/>
    <property type="evidence" value="ECO:0007669"/>
    <property type="project" value="TreeGrafter"/>
</dbReference>
<reference evidence="2 3" key="1">
    <citation type="journal article" date="2024" name="Insects">
        <title>An Improved Chromosome-Level Genome Assembly of the Firefly Pyrocoelia pectoralis.</title>
        <authorList>
            <person name="Fu X."/>
            <person name="Meyer-Rochow V.B."/>
            <person name="Ballantyne L."/>
            <person name="Zhu X."/>
        </authorList>
    </citation>
    <scope>NUCLEOTIDE SEQUENCE [LARGE SCALE GENOMIC DNA]</scope>
    <source>
        <strain evidence="2">XCY_ONT2</strain>
    </source>
</reference>
<evidence type="ECO:0008006" key="4">
    <source>
        <dbReference type="Google" id="ProtNLM"/>
    </source>
</evidence>
<protein>
    <recommendedName>
        <fullName evidence="4">Non-specific serine/threonine protein kinase</fullName>
    </recommendedName>
</protein>
<dbReference type="GO" id="GO:0004674">
    <property type="term" value="F:protein serine/threonine kinase activity"/>
    <property type="evidence" value="ECO:0007669"/>
    <property type="project" value="InterPro"/>
</dbReference>
<dbReference type="GO" id="GO:0016242">
    <property type="term" value="P:negative regulation of macroautophagy"/>
    <property type="evidence" value="ECO:0007669"/>
    <property type="project" value="TreeGrafter"/>
</dbReference>
<organism evidence="2 3">
    <name type="scientific">Pyrocoelia pectoralis</name>
    <dbReference type="NCBI Taxonomy" id="417401"/>
    <lineage>
        <taxon>Eukaryota</taxon>
        <taxon>Metazoa</taxon>
        <taxon>Ecdysozoa</taxon>
        <taxon>Arthropoda</taxon>
        <taxon>Hexapoda</taxon>
        <taxon>Insecta</taxon>
        <taxon>Pterygota</taxon>
        <taxon>Neoptera</taxon>
        <taxon>Endopterygota</taxon>
        <taxon>Coleoptera</taxon>
        <taxon>Polyphaga</taxon>
        <taxon>Elateriformia</taxon>
        <taxon>Elateroidea</taxon>
        <taxon>Lampyridae</taxon>
        <taxon>Lampyrinae</taxon>
        <taxon>Pyrocoelia</taxon>
    </lineage>
</organism>
<dbReference type="GO" id="GO:0031929">
    <property type="term" value="P:TOR signaling"/>
    <property type="evidence" value="ECO:0007669"/>
    <property type="project" value="TreeGrafter"/>
</dbReference>
<keyword evidence="3" id="KW-1185">Reference proteome</keyword>
<dbReference type="Proteomes" id="UP001329430">
    <property type="component" value="Chromosome 6"/>
</dbReference>
<dbReference type="PANTHER" id="PTHR11139">
    <property type="entry name" value="ATAXIA TELANGIECTASIA MUTATED ATM -RELATED"/>
    <property type="match status" value="1"/>
</dbReference>
<dbReference type="PANTHER" id="PTHR11139:SF119">
    <property type="entry name" value="SERINE_THREONINE-PROTEIN KINASE SMG1"/>
    <property type="match status" value="1"/>
</dbReference>
<comment type="caution">
    <text evidence="2">The sequence shown here is derived from an EMBL/GenBank/DDBJ whole genome shotgun (WGS) entry which is preliminary data.</text>
</comment>
<proteinExistence type="predicted"/>
<name>A0AAN7V9J1_9COLE</name>
<dbReference type="Pfam" id="PF15785">
    <property type="entry name" value="SMG1"/>
    <property type="match status" value="1"/>
</dbReference>
<dbReference type="GO" id="GO:0031932">
    <property type="term" value="C:TORC2 complex"/>
    <property type="evidence" value="ECO:0007669"/>
    <property type="project" value="TreeGrafter"/>
</dbReference>
<dbReference type="GO" id="GO:0005634">
    <property type="term" value="C:nucleus"/>
    <property type="evidence" value="ECO:0007669"/>
    <property type="project" value="TreeGrafter"/>
</dbReference>
<feature type="region of interest" description="Disordered" evidence="1">
    <location>
        <begin position="31"/>
        <end position="115"/>
    </location>
</feature>
<sequence>MISNTTSYKLKALKSSKDCLNFDNQNEDNFENESLDGTFQNENNRRPNVYTSRDGRYKGTRPRQAEFRHARMGPTERRGYGRGRGGPAPSRRDRDFTDSNSYSHGKKYNESLSRNIDPGSMYFRSKCYEPEKKSEVKFNLPEDTRISKLLRRLSMENDQENSLTISKKLLEVLLIPDNASYVRKAFHILGESMLDILHAAPGLPAKEEAARALGRMGYIMAQENDFPRFQDWIFHKMLNVKDDTKYLFMKSLKETLQFDVNKQVLRDHAESLMQDLVSMIEVLENGTLFKVTLDVLITVVEIYPEQFYSQFRDAMDILLGWHVDLAQPLTTIEFISKSLQRIKHHFQINVEFSSSLVYNFFEDIEVYAKEFDDLNKDVESNSLDYLTVSILALNTVLKCLGDELKPATNEIVNVKFITDCMIQIIVTLSNVLKTCCPDNLIIATNENISLLLGVITTKSSSLYNTIFGLVDLEVSMIESFAEPTIISMLFMTSKVIKELSVNLPIELVYNLVGPDSNIIKLRNSHFIEVQEATIYMYQALLNLKNIPLLQEAYRCVLGDLEIVYKQIVPNISPLCQNNPFGDVASKDPELSVLFLLRCLSQLANSSSSIIGLWALKPSMLDLFAILLMPYSSELSKKAPTLQYSLLYLLYSHCKSYNHFIASSSLVNKTQALLGLTGDVTGKSPNSGNFALILDVLHKTLSTVTNFEVTLLLLQWLSDVLINSEPYLLILYNSPEFSKVAKVLVKSGYSYNKGVVRAVCNNLQKLLNKKELSWNNIFLTSVSDLCILHMNSTNKLIRDIYTILSENLPWDLTVTHFNKTYSVEQAKLKCTDLSQYNNYSVILAQHLHLSGAVYSEMLPFHFTIFMNYLLNGEERTENLLEDVFMCCWPVEIDTNVSNVNMEFFRSLALNSRAVLNNWVTFEAAQLCVNSKLRTPLGKPNETFTSFEVVLKRLAKEVMKNKVDGEDTMENGKIDQKRVRMLLQFMEHLEKAIYNAAEGCAIAMPPSSKPVRTFFYTNASTCKEWLSRIRIIIVIVALHAGQSTIALRHGQALLANLVATNKTKTVEFERAVMYVTLALLNLRENESIYGLYTWCKKIADCKFEWIKFASDQANKKYESSAKNYKMLIERNKDDNDTDTQVHYFMSSQIVNCYKELNNWSEIAEWKNYETSLGHSDNGLKHFFTTVNYDCVNALSNEDSIRCVSKLNQWNVEENNSWSIYNTLRSTESDLYNVASNINTPKCAHLLVKTDSSLSVLQEVMQDNLLSLPSEFLQTFLLMHYVANGLKTVLNNSLASNVFLVSENFENDIEKIDSTILSKILWWSEYFSRDHHNTGFNTFCNSLRLHIIRRARKEKNFQLACLNLNRFMAQEGVFRIETSNEQLSLEDIGLLLLQKTAEFSTCTIEFAKTIKEAIKLLYATEDNKQLVFNLCANASTAISKNADRLCRHDMKQISSKILLKLATWLQGTEQNLFTVTDMSSPLVKLLLVLPEIGINVGTNVIPTNEMAIGKLLQFSVQQCINMAKNWFAFGTWCYRWGRKIIDHNSDITKLLTEEDKLAVRSCLPVDISEDHFIQILNILSQKPTNSEDDIDLNETNTTEVIREQLLALPILYDIHEHQLQNLIQIWKNSQKRIYGYYEMSVDSYFKYLHLVVNTENINKNNECNTITATLRLLRLIVKHALVLQNVIEDGLANTPTNPWKVIIPQLFSRLNHPEAYVRERVSEFLCRVAEDAPHLITFPAVVGAVEGGVKFDFSEMSMPKDCFSQGNENNEDNELNEIEDNYDSDTEDTINVLQSCFKSMVETLSKQAPETITQVQMLVKELRRITLLWDELWLGTLVQYNSEIIQRQHQLEVEIEKVNDNAHLDKDEKISLITEKYRIIMKPIIFILEQLQLVTSVEPETPHEKQFQERYTPVIKDVLEKLKNPDYPDKPQESWQPLKLLQSKFQQKAHKRTLKMHDISPLLANLKDTVIAMPGLTSIKTQVTISSVSNHVSILPTKTKPKKLMFTVPTGKHIPTFLRVWKTYT</sequence>
<evidence type="ECO:0000313" key="3">
    <source>
        <dbReference type="Proteomes" id="UP001329430"/>
    </source>
</evidence>